<dbReference type="GO" id="GO:0000287">
    <property type="term" value="F:magnesium ion binding"/>
    <property type="evidence" value="ECO:0007669"/>
    <property type="project" value="UniProtKB-ARBA"/>
</dbReference>
<dbReference type="SUPFAM" id="SSF56784">
    <property type="entry name" value="HAD-like"/>
    <property type="match status" value="1"/>
</dbReference>
<dbReference type="PANTHER" id="PTHR10000">
    <property type="entry name" value="PHOSPHOSERINE PHOSPHATASE"/>
    <property type="match status" value="1"/>
</dbReference>
<gene>
    <name evidence="1" type="ORF">ERW49_04780</name>
</gene>
<dbReference type="EC" id="3.1.3.23" evidence="1"/>
<dbReference type="EMBL" id="SEZJ01000003">
    <property type="protein sequence ID" value="RYU47668.1"/>
    <property type="molecule type" value="Genomic_DNA"/>
</dbReference>
<dbReference type="CDD" id="cd07516">
    <property type="entry name" value="HAD_Pase"/>
    <property type="match status" value="1"/>
</dbReference>
<accession>A0A4Q5KPX5</accession>
<dbReference type="InterPro" id="IPR036412">
    <property type="entry name" value="HAD-like_sf"/>
</dbReference>
<dbReference type="GO" id="GO:0050308">
    <property type="term" value="F:sugar-phosphatase activity"/>
    <property type="evidence" value="ECO:0007669"/>
    <property type="project" value="UniProtKB-EC"/>
</dbReference>
<comment type="caution">
    <text evidence="1">The sequence shown here is derived from an EMBL/GenBank/DDBJ whole genome shotgun (WGS) entry which is preliminary data.</text>
</comment>
<dbReference type="NCBIfam" id="TIGR01484">
    <property type="entry name" value="HAD-SF-IIB"/>
    <property type="match status" value="1"/>
</dbReference>
<dbReference type="Proteomes" id="UP000293465">
    <property type="component" value="Unassembled WGS sequence"/>
</dbReference>
<dbReference type="Pfam" id="PF08282">
    <property type="entry name" value="Hydrolase_3"/>
    <property type="match status" value="1"/>
</dbReference>
<sequence length="273" mass="29673">MVTMMYKLIALDMDGTLLNSDKQISAKNKAAIAAAREKGVVVVLASGRPINGMKSQLEELGMTTEDDYVLSYNASLVQKVKSEEVIRSQIITGVDAKAIAKLAKKLGVHVHAFSQEKGLITPQLNHYTEHESSITGMPITVIDFEELADDEQIMKAMMIDEPELLSATIKQLPTALYEQFTIVQSAPFFLEFLNPNSNKGVGVKALADHLGITADEVICMGDAGNDWHMIKYAGLGVAMANATDDIKEIANHITVSNNDHGVAKVIEEFVLNA</sequence>
<dbReference type="NCBIfam" id="TIGR00099">
    <property type="entry name" value="Cof-subfamily"/>
    <property type="match status" value="1"/>
</dbReference>
<evidence type="ECO:0000313" key="2">
    <source>
        <dbReference type="Proteomes" id="UP000293465"/>
    </source>
</evidence>
<dbReference type="Gene3D" id="3.30.1240.10">
    <property type="match status" value="1"/>
</dbReference>
<proteinExistence type="predicted"/>
<dbReference type="PROSITE" id="PS01228">
    <property type="entry name" value="COF_1"/>
    <property type="match status" value="1"/>
</dbReference>
<dbReference type="PROSITE" id="PS01229">
    <property type="entry name" value="COF_2"/>
    <property type="match status" value="1"/>
</dbReference>
<dbReference type="Gene3D" id="3.40.50.1000">
    <property type="entry name" value="HAD superfamily/HAD-like"/>
    <property type="match status" value="1"/>
</dbReference>
<reference evidence="1 2" key="1">
    <citation type="submission" date="2019-02" db="EMBL/GenBank/DDBJ databases">
        <title>Genome sequences of Aliivibrio finisterrensis strains from farmed Atlantic salmon.</title>
        <authorList>
            <person name="Bowman J.P."/>
        </authorList>
    </citation>
    <scope>NUCLEOTIDE SEQUENCE [LARGE SCALE GENOMIC DNA]</scope>
    <source>
        <strain evidence="1 2">A32</strain>
    </source>
</reference>
<dbReference type="GO" id="GO:0005829">
    <property type="term" value="C:cytosol"/>
    <property type="evidence" value="ECO:0007669"/>
    <property type="project" value="TreeGrafter"/>
</dbReference>
<dbReference type="SFLD" id="SFLDG01140">
    <property type="entry name" value="C2.B:_Phosphomannomutase_and_P"/>
    <property type="match status" value="1"/>
</dbReference>
<dbReference type="InterPro" id="IPR006379">
    <property type="entry name" value="HAD-SF_hydro_IIB"/>
</dbReference>
<keyword evidence="1" id="KW-0378">Hydrolase</keyword>
<dbReference type="SFLD" id="SFLDG01144">
    <property type="entry name" value="C2.B.4:_PGP_Like"/>
    <property type="match status" value="1"/>
</dbReference>
<dbReference type="OrthoDB" id="9781413at2"/>
<dbReference type="AlphaFoldDB" id="A0A4Q5KPX5"/>
<dbReference type="InterPro" id="IPR000150">
    <property type="entry name" value="Cof"/>
</dbReference>
<organism evidence="1 2">
    <name type="scientific">Aliivibrio finisterrensis</name>
    <dbReference type="NCBI Taxonomy" id="511998"/>
    <lineage>
        <taxon>Bacteria</taxon>
        <taxon>Pseudomonadati</taxon>
        <taxon>Pseudomonadota</taxon>
        <taxon>Gammaproteobacteria</taxon>
        <taxon>Vibrionales</taxon>
        <taxon>Vibrionaceae</taxon>
        <taxon>Aliivibrio</taxon>
    </lineage>
</organism>
<evidence type="ECO:0000313" key="1">
    <source>
        <dbReference type="EMBL" id="RYU47668.1"/>
    </source>
</evidence>
<dbReference type="NCBIfam" id="NF007806">
    <property type="entry name" value="PRK10513.1"/>
    <property type="match status" value="1"/>
</dbReference>
<dbReference type="SFLD" id="SFLDS00003">
    <property type="entry name" value="Haloacid_Dehalogenase"/>
    <property type="match status" value="1"/>
</dbReference>
<name>A0A4Q5KPX5_9GAMM</name>
<protein>
    <submittedName>
        <fullName evidence="1">Sugar-phosphatase</fullName>
        <ecNumber evidence="1">3.1.3.23</ecNumber>
    </submittedName>
</protein>
<dbReference type="PANTHER" id="PTHR10000:SF8">
    <property type="entry name" value="HAD SUPERFAMILY HYDROLASE-LIKE, TYPE 3"/>
    <property type="match status" value="1"/>
</dbReference>
<dbReference type="InterPro" id="IPR023214">
    <property type="entry name" value="HAD_sf"/>
</dbReference>